<keyword evidence="1" id="KW-0472">Membrane</keyword>
<dbReference type="RefSeq" id="WP_286056814.1">
    <property type="nucleotide sequence ID" value="NZ_JASVWF010000010.1"/>
</dbReference>
<dbReference type="Proteomes" id="UP001231924">
    <property type="component" value="Unassembled WGS sequence"/>
</dbReference>
<protein>
    <submittedName>
        <fullName evidence="2">Uncharacterized protein</fullName>
    </submittedName>
</protein>
<comment type="caution">
    <text evidence="2">The sequence shown here is derived from an EMBL/GenBank/DDBJ whole genome shotgun (WGS) entry which is preliminary data.</text>
</comment>
<proteinExistence type="predicted"/>
<evidence type="ECO:0000313" key="3">
    <source>
        <dbReference type="Proteomes" id="UP001231924"/>
    </source>
</evidence>
<evidence type="ECO:0000256" key="1">
    <source>
        <dbReference type="SAM" id="Phobius"/>
    </source>
</evidence>
<gene>
    <name evidence="2" type="ORF">QRT03_29835</name>
</gene>
<keyword evidence="3" id="KW-1185">Reference proteome</keyword>
<feature type="transmembrane region" description="Helical" evidence="1">
    <location>
        <begin position="25"/>
        <end position="43"/>
    </location>
</feature>
<sequence length="183" mass="20042">MSTQDTEVAEPDLQERLESSTGGRITISVLIVVLLGIAAIVVMPDSITKRAIVPAVGRAANVIGLDQGWALYAPTPRGLATYLEARVLDRDGTTTAVPIPITTGLSEYWDYRWQRYGDTLLNGPDNRPRWAPFARWIADQQRSAGRHPVVVTLVNISAQTQPPAAPIPRTPWVERQFFSIGVG</sequence>
<evidence type="ECO:0000313" key="2">
    <source>
        <dbReference type="EMBL" id="MDL5160204.1"/>
    </source>
</evidence>
<keyword evidence="1" id="KW-1133">Transmembrane helix</keyword>
<dbReference type="EMBL" id="JASVWF010000010">
    <property type="protein sequence ID" value="MDL5160204.1"/>
    <property type="molecule type" value="Genomic_DNA"/>
</dbReference>
<organism evidence="2 3">
    <name type="scientific">Actinomycetospora termitidis</name>
    <dbReference type="NCBI Taxonomy" id="3053470"/>
    <lineage>
        <taxon>Bacteria</taxon>
        <taxon>Bacillati</taxon>
        <taxon>Actinomycetota</taxon>
        <taxon>Actinomycetes</taxon>
        <taxon>Pseudonocardiales</taxon>
        <taxon>Pseudonocardiaceae</taxon>
        <taxon>Actinomycetospora</taxon>
    </lineage>
</organism>
<reference evidence="2 3" key="1">
    <citation type="submission" date="2023-06" db="EMBL/GenBank/DDBJ databases">
        <title>Actinomycetospora Odt1-22.</title>
        <authorList>
            <person name="Supong K."/>
        </authorList>
    </citation>
    <scope>NUCLEOTIDE SEQUENCE [LARGE SCALE GENOMIC DNA]</scope>
    <source>
        <strain evidence="2 3">Odt1-22</strain>
    </source>
</reference>
<name>A0ABT7MHQ0_9PSEU</name>
<keyword evidence="1" id="KW-0812">Transmembrane</keyword>
<accession>A0ABT7MHQ0</accession>